<dbReference type="EMBL" id="CP045809">
    <property type="protein sequence ID" value="QHN35257.1"/>
    <property type="molecule type" value="Genomic_DNA"/>
</dbReference>
<accession>A0ABX6IHC4</accession>
<keyword evidence="10" id="KW-0915">Sodium</keyword>
<keyword evidence="4 10" id="KW-1133">Transmembrane helix</keyword>
<evidence type="ECO:0000256" key="5">
    <source>
        <dbReference type="ARBA" id="ARBA00023136"/>
    </source>
</evidence>
<evidence type="ECO:0000256" key="2">
    <source>
        <dbReference type="ARBA" id="ARBA00022475"/>
    </source>
</evidence>
<evidence type="ECO:0000256" key="7">
    <source>
        <dbReference type="ARBA" id="ARBA00035120"/>
    </source>
</evidence>
<dbReference type="PANTHER" id="PTHR28259:SF1">
    <property type="entry name" value="FLUORIDE EXPORT PROTEIN 1-RELATED"/>
    <property type="match status" value="1"/>
</dbReference>
<keyword evidence="10" id="KW-0813">Transport</keyword>
<evidence type="ECO:0000256" key="3">
    <source>
        <dbReference type="ARBA" id="ARBA00022692"/>
    </source>
</evidence>
<comment type="function">
    <text evidence="9 10">Fluoride-specific ion channel. Important for reducing fluoride concentration in the cell, thus reducing its toxicity.</text>
</comment>
<evidence type="ECO:0000256" key="6">
    <source>
        <dbReference type="ARBA" id="ARBA00023303"/>
    </source>
</evidence>
<keyword evidence="3 10" id="KW-0812">Transmembrane</keyword>
<evidence type="ECO:0000256" key="1">
    <source>
        <dbReference type="ARBA" id="ARBA00004651"/>
    </source>
</evidence>
<evidence type="ECO:0000256" key="10">
    <source>
        <dbReference type="HAMAP-Rule" id="MF_00454"/>
    </source>
</evidence>
<keyword evidence="6 10" id="KW-0407">Ion channel</keyword>
<organism evidence="11 12">
    <name type="scientific">Gordonia pseudamarae</name>
    <dbReference type="NCBI Taxonomy" id="2831662"/>
    <lineage>
        <taxon>Bacteria</taxon>
        <taxon>Bacillati</taxon>
        <taxon>Actinomycetota</taxon>
        <taxon>Actinomycetes</taxon>
        <taxon>Mycobacteriales</taxon>
        <taxon>Gordoniaceae</taxon>
        <taxon>Gordonia</taxon>
    </lineage>
</organism>
<evidence type="ECO:0000256" key="8">
    <source>
        <dbReference type="ARBA" id="ARBA00035585"/>
    </source>
</evidence>
<comment type="subcellular location">
    <subcellularLocation>
        <location evidence="1 10">Cell membrane</location>
        <topology evidence="1 10">Multi-pass membrane protein</topology>
    </subcellularLocation>
</comment>
<feature type="binding site" evidence="10">
    <location>
        <position position="116"/>
    </location>
    <ligand>
        <name>Na(+)</name>
        <dbReference type="ChEBI" id="CHEBI:29101"/>
        <note>structural</note>
    </ligand>
</feature>
<comment type="similarity">
    <text evidence="7 10">Belongs to the fluoride channel Fluc/FEX (TC 1.A.43) family.</text>
</comment>
<evidence type="ECO:0000313" key="12">
    <source>
        <dbReference type="Proteomes" id="UP001059836"/>
    </source>
</evidence>
<feature type="transmembrane region" description="Helical" evidence="10">
    <location>
        <begin position="73"/>
        <end position="93"/>
    </location>
</feature>
<keyword evidence="5 10" id="KW-0472">Membrane</keyword>
<proteinExistence type="inferred from homology"/>
<feature type="transmembrane region" description="Helical" evidence="10">
    <location>
        <begin position="105"/>
        <end position="124"/>
    </location>
</feature>
<dbReference type="RefSeq" id="WP_213249317.1">
    <property type="nucleotide sequence ID" value="NZ_CP045806.1"/>
</dbReference>
<dbReference type="HAMAP" id="MF_00454">
    <property type="entry name" value="FluC"/>
    <property type="match status" value="1"/>
</dbReference>
<evidence type="ECO:0000256" key="4">
    <source>
        <dbReference type="ARBA" id="ARBA00022989"/>
    </source>
</evidence>
<dbReference type="PANTHER" id="PTHR28259">
    <property type="entry name" value="FLUORIDE EXPORT PROTEIN 1-RELATED"/>
    <property type="match status" value="1"/>
</dbReference>
<protein>
    <recommendedName>
        <fullName evidence="10">Fluoride-specific ion channel FluC</fullName>
    </recommendedName>
</protein>
<keyword evidence="2 10" id="KW-1003">Cell membrane</keyword>
<evidence type="ECO:0000313" key="11">
    <source>
        <dbReference type="EMBL" id="QHN35257.1"/>
    </source>
</evidence>
<keyword evidence="10" id="KW-0406">Ion transport</keyword>
<feature type="binding site" evidence="10">
    <location>
        <position position="119"/>
    </location>
    <ligand>
        <name>Na(+)</name>
        <dbReference type="ChEBI" id="CHEBI:29101"/>
        <note>structural</note>
    </ligand>
</feature>
<dbReference type="Proteomes" id="UP001059836">
    <property type="component" value="Chromosome"/>
</dbReference>
<dbReference type="Pfam" id="PF02537">
    <property type="entry name" value="CRCB"/>
    <property type="match status" value="1"/>
</dbReference>
<name>A0ABX6IHC4_9ACTN</name>
<gene>
    <name evidence="10" type="primary">fluC</name>
    <name evidence="10" type="synonym">crcB</name>
    <name evidence="11" type="ORF">GII31_10505</name>
</gene>
<reference evidence="11" key="1">
    <citation type="journal article" date="2021" name="Nat. Microbiol.">
        <title>Cocultivation of an ultrasmall environmental parasitic bacterium with lytic ability against bacteria associated with wastewater foams.</title>
        <authorList>
            <person name="Batinovic S."/>
            <person name="Rose J.J.A."/>
            <person name="Ratcliffe J."/>
            <person name="Seviour R.J."/>
            <person name="Petrovski S."/>
        </authorList>
    </citation>
    <scope>NUCLEOTIDE SEQUENCE</scope>
    <source>
        <strain evidence="11">CON9</strain>
    </source>
</reference>
<sequence length="174" mass="17436">MNGDPEATPGGPGDHAHRELPLDPDVAGITAGAARPAHLRPDCIGAVFVGGCCGVAARAALVEAFSAGDAIPWAVFVINIVGAFALGVLLEALVRRGPDIGGRRLLRMLLGTGFMGGFTTYSALATDTADLLSSGAVGGGVGYALGTVIVGAAFTWAGIVVGAMVPRRGRGDQR</sequence>
<evidence type="ECO:0000256" key="9">
    <source>
        <dbReference type="ARBA" id="ARBA00049940"/>
    </source>
</evidence>
<keyword evidence="10" id="KW-0479">Metal-binding</keyword>
<feature type="transmembrane region" description="Helical" evidence="10">
    <location>
        <begin position="144"/>
        <end position="165"/>
    </location>
</feature>
<keyword evidence="12" id="KW-1185">Reference proteome</keyword>
<comment type="catalytic activity">
    <reaction evidence="8">
        <text>fluoride(in) = fluoride(out)</text>
        <dbReference type="Rhea" id="RHEA:76159"/>
        <dbReference type="ChEBI" id="CHEBI:17051"/>
    </reaction>
    <physiologicalReaction direction="left-to-right" evidence="8">
        <dbReference type="Rhea" id="RHEA:76160"/>
    </physiologicalReaction>
</comment>
<comment type="activity regulation">
    <text evidence="10">Na(+) is not transported, but it plays an essential structural role and its presence is essential for fluoride channel function.</text>
</comment>
<feature type="transmembrane region" description="Helical" evidence="10">
    <location>
        <begin position="43"/>
        <end position="61"/>
    </location>
</feature>
<dbReference type="InterPro" id="IPR003691">
    <property type="entry name" value="FluC"/>
</dbReference>